<feature type="transmembrane region" description="Helical" evidence="2">
    <location>
        <begin position="7"/>
        <end position="33"/>
    </location>
</feature>
<dbReference type="EMBL" id="SHKR01000011">
    <property type="protein sequence ID" value="RZU19262.1"/>
    <property type="molecule type" value="Genomic_DNA"/>
</dbReference>
<evidence type="ECO:0000313" key="4">
    <source>
        <dbReference type="Proteomes" id="UP000292027"/>
    </source>
</evidence>
<proteinExistence type="predicted"/>
<keyword evidence="2" id="KW-0812">Transmembrane</keyword>
<dbReference type="AlphaFoldDB" id="A0A4Q7X818"/>
<evidence type="ECO:0000256" key="1">
    <source>
        <dbReference type="SAM" id="MobiDB-lite"/>
    </source>
</evidence>
<feature type="transmembrane region" description="Helical" evidence="2">
    <location>
        <begin position="45"/>
        <end position="65"/>
    </location>
</feature>
<organism evidence="3 4">
    <name type="scientific">Kribbella rubisoli</name>
    <dbReference type="NCBI Taxonomy" id="3075929"/>
    <lineage>
        <taxon>Bacteria</taxon>
        <taxon>Bacillati</taxon>
        <taxon>Actinomycetota</taxon>
        <taxon>Actinomycetes</taxon>
        <taxon>Propionibacteriales</taxon>
        <taxon>Kribbellaceae</taxon>
        <taxon>Kribbella</taxon>
    </lineage>
</organism>
<feature type="region of interest" description="Disordered" evidence="1">
    <location>
        <begin position="154"/>
        <end position="200"/>
    </location>
</feature>
<gene>
    <name evidence="3" type="ORF">EV645_1473</name>
</gene>
<dbReference type="RefSeq" id="WP_130440990.1">
    <property type="nucleotide sequence ID" value="NZ_SHKR01000011.1"/>
</dbReference>
<dbReference type="Proteomes" id="UP000292027">
    <property type="component" value="Unassembled WGS sequence"/>
</dbReference>
<keyword evidence="4" id="KW-1185">Reference proteome</keyword>
<evidence type="ECO:0000256" key="2">
    <source>
        <dbReference type="SAM" id="Phobius"/>
    </source>
</evidence>
<comment type="caution">
    <text evidence="3">The sequence shown here is derived from an EMBL/GenBank/DDBJ whole genome shotgun (WGS) entry which is preliminary data.</text>
</comment>
<feature type="transmembrane region" description="Helical" evidence="2">
    <location>
        <begin position="112"/>
        <end position="132"/>
    </location>
</feature>
<accession>A0A4Q7X818</accession>
<evidence type="ECO:0000313" key="3">
    <source>
        <dbReference type="EMBL" id="RZU19262.1"/>
    </source>
</evidence>
<feature type="compositionally biased region" description="Low complexity" evidence="1">
    <location>
        <begin position="156"/>
        <end position="178"/>
    </location>
</feature>
<protein>
    <submittedName>
        <fullName evidence="3">Uncharacterized protein</fullName>
    </submittedName>
</protein>
<feature type="transmembrane region" description="Helical" evidence="2">
    <location>
        <begin position="72"/>
        <end position="92"/>
    </location>
</feature>
<reference evidence="3 4" key="1">
    <citation type="journal article" date="2015" name="Stand. Genomic Sci.">
        <title>Genomic Encyclopedia of Bacterial and Archaeal Type Strains, Phase III: the genomes of soil and plant-associated and newly described type strains.</title>
        <authorList>
            <person name="Whitman W.B."/>
            <person name="Woyke T."/>
            <person name="Klenk H.P."/>
            <person name="Zhou Y."/>
            <person name="Lilburn T.G."/>
            <person name="Beck B.J."/>
            <person name="De Vos P."/>
            <person name="Vandamme P."/>
            <person name="Eisen J.A."/>
            <person name="Garrity G."/>
            <person name="Hugenholtz P."/>
            <person name="Kyrpides N.C."/>
        </authorList>
    </citation>
    <scope>NUCLEOTIDE SEQUENCE [LARGE SCALE GENOMIC DNA]</scope>
    <source>
        <strain evidence="3 4">VKM Ac-2540</strain>
    </source>
</reference>
<feature type="compositionally biased region" description="Pro residues" evidence="1">
    <location>
        <begin position="179"/>
        <end position="200"/>
    </location>
</feature>
<keyword evidence="2" id="KW-0472">Membrane</keyword>
<name>A0A4Q7X818_9ACTN</name>
<keyword evidence="2" id="KW-1133">Transmembrane helix</keyword>
<sequence length="200" mass="21330">MAKPLPALGVVIGIIASYAAMVVASYATTRLLIRVQLYNSNLDRVLPWLALLIGVAVVLGLLMMAPAIGSGVTTGAGLLLTVVGVAVLVLPIRQALDLVKLFQFPGSKYGGSYLLFDGSVILLGIPLLLVGLRRWALDAKVAKLLAGPGQLRDGRGYQPGYPQQQPQQWGGYPGQQQQPPYPPHQPPQQPPQYPGQQPPQ</sequence>